<dbReference type="InterPro" id="IPR051587">
    <property type="entry name" value="Adhesion_GPCR"/>
</dbReference>
<dbReference type="PROSITE" id="PS50221">
    <property type="entry name" value="GAIN_B"/>
    <property type="match status" value="1"/>
</dbReference>
<dbReference type="InterPro" id="IPR017981">
    <property type="entry name" value="GPCR_2-like_7TM"/>
</dbReference>
<evidence type="ECO:0000256" key="3">
    <source>
        <dbReference type="ARBA" id="ARBA00022692"/>
    </source>
</evidence>
<dbReference type="FunFam" id="1.20.1070.10:FF:000058">
    <property type="entry name" value="Adhesion G protein-coupled receptor F5"/>
    <property type="match status" value="1"/>
</dbReference>
<dbReference type="GO" id="GO:0007166">
    <property type="term" value="P:cell surface receptor signaling pathway"/>
    <property type="evidence" value="ECO:0007669"/>
    <property type="project" value="InterPro"/>
</dbReference>
<dbReference type="Gene3D" id="1.20.1070.10">
    <property type="entry name" value="Rhodopsin 7-helix transmembrane proteins"/>
    <property type="match status" value="1"/>
</dbReference>
<comment type="similarity">
    <text evidence="2">Belongs to the G-protein coupled receptor 2 family. Adhesion G-protein coupled receptor (ADGR) subfamily.</text>
</comment>
<keyword evidence="4 9" id="KW-1133">Transmembrane helix</keyword>
<feature type="transmembrane region" description="Helical" evidence="9">
    <location>
        <begin position="379"/>
        <end position="404"/>
    </location>
</feature>
<evidence type="ECO:0000256" key="1">
    <source>
        <dbReference type="ARBA" id="ARBA00004141"/>
    </source>
</evidence>
<evidence type="ECO:0000313" key="13">
    <source>
        <dbReference type="Proteomes" id="UP001148018"/>
    </source>
</evidence>
<feature type="transmembrane region" description="Helical" evidence="9">
    <location>
        <begin position="532"/>
        <end position="555"/>
    </location>
</feature>
<dbReference type="PROSITE" id="PS50261">
    <property type="entry name" value="G_PROTEIN_RECEP_F2_4"/>
    <property type="match status" value="1"/>
</dbReference>
<reference evidence="12" key="1">
    <citation type="submission" date="2022-07" db="EMBL/GenBank/DDBJ databases">
        <title>Chromosome-level genome of Muraenolepis orangiensis.</title>
        <authorList>
            <person name="Kim J."/>
        </authorList>
    </citation>
    <scope>NUCLEOTIDE SEQUENCE</scope>
    <source>
        <strain evidence="12">KU_S4_2022</strain>
        <tissue evidence="12">Muscle</tissue>
    </source>
</reference>
<dbReference type="InterPro" id="IPR000832">
    <property type="entry name" value="GPCR_2_secretin-like"/>
</dbReference>
<keyword evidence="7" id="KW-0325">Glycoprotein</keyword>
<dbReference type="GO" id="GO:0016020">
    <property type="term" value="C:membrane"/>
    <property type="evidence" value="ECO:0007669"/>
    <property type="project" value="UniProtKB-SubCell"/>
</dbReference>
<dbReference type="PANTHER" id="PTHR45813:SF4">
    <property type="entry name" value="ADHESION G PROTEIN-COUPLED RECEPTOR F5"/>
    <property type="match status" value="1"/>
</dbReference>
<evidence type="ECO:0000259" key="11">
    <source>
        <dbReference type="PROSITE" id="PS50261"/>
    </source>
</evidence>
<dbReference type="Proteomes" id="UP001148018">
    <property type="component" value="Unassembled WGS sequence"/>
</dbReference>
<protein>
    <submittedName>
        <fullName evidence="12">Uncharacterized protein</fullName>
    </submittedName>
</protein>
<dbReference type="SMART" id="SM00303">
    <property type="entry name" value="GPS"/>
    <property type="match status" value="1"/>
</dbReference>
<dbReference type="Pfam" id="PF00002">
    <property type="entry name" value="7tm_2"/>
    <property type="match status" value="1"/>
</dbReference>
<dbReference type="EMBL" id="JANIIK010000042">
    <property type="protein sequence ID" value="KAJ3606197.1"/>
    <property type="molecule type" value="Genomic_DNA"/>
</dbReference>
<organism evidence="12 13">
    <name type="scientific">Muraenolepis orangiensis</name>
    <name type="common">Patagonian moray cod</name>
    <dbReference type="NCBI Taxonomy" id="630683"/>
    <lineage>
        <taxon>Eukaryota</taxon>
        <taxon>Metazoa</taxon>
        <taxon>Chordata</taxon>
        <taxon>Craniata</taxon>
        <taxon>Vertebrata</taxon>
        <taxon>Euteleostomi</taxon>
        <taxon>Actinopterygii</taxon>
        <taxon>Neopterygii</taxon>
        <taxon>Teleostei</taxon>
        <taxon>Neoteleostei</taxon>
        <taxon>Acanthomorphata</taxon>
        <taxon>Zeiogadaria</taxon>
        <taxon>Gadariae</taxon>
        <taxon>Gadiformes</taxon>
        <taxon>Muraenolepidoidei</taxon>
        <taxon>Muraenolepididae</taxon>
        <taxon>Muraenolepis</taxon>
    </lineage>
</organism>
<evidence type="ECO:0000256" key="2">
    <source>
        <dbReference type="ARBA" id="ARBA00007343"/>
    </source>
</evidence>
<dbReference type="Pfam" id="PF01825">
    <property type="entry name" value="GPS"/>
    <property type="match status" value="1"/>
</dbReference>
<dbReference type="InterPro" id="IPR046338">
    <property type="entry name" value="GAIN_dom_sf"/>
</dbReference>
<name>A0A9Q0EKN0_9TELE</name>
<dbReference type="InterPro" id="IPR057244">
    <property type="entry name" value="GAIN_B"/>
</dbReference>
<dbReference type="InterPro" id="IPR000203">
    <property type="entry name" value="GPS"/>
</dbReference>
<feature type="domain" description="G-protein coupled receptors family 2 profile 2" evidence="11">
    <location>
        <begin position="301"/>
        <end position="556"/>
    </location>
</feature>
<proteinExistence type="inferred from homology"/>
<evidence type="ECO:0000256" key="8">
    <source>
        <dbReference type="SAM" id="MobiDB-lite"/>
    </source>
</evidence>
<evidence type="ECO:0000256" key="7">
    <source>
        <dbReference type="ARBA" id="ARBA00023180"/>
    </source>
</evidence>
<gene>
    <name evidence="12" type="ORF">NHX12_025718</name>
</gene>
<evidence type="ECO:0000256" key="9">
    <source>
        <dbReference type="SAM" id="Phobius"/>
    </source>
</evidence>
<keyword evidence="3 9" id="KW-0812">Transmembrane</keyword>
<dbReference type="Gene3D" id="2.60.220.50">
    <property type="match status" value="1"/>
</dbReference>
<accession>A0A9Q0EKN0</accession>
<evidence type="ECO:0000259" key="10">
    <source>
        <dbReference type="PROSITE" id="PS50221"/>
    </source>
</evidence>
<feature type="transmembrane region" description="Helical" evidence="9">
    <location>
        <begin position="303"/>
        <end position="325"/>
    </location>
</feature>
<comment type="subcellular location">
    <subcellularLocation>
        <location evidence="1">Membrane</location>
        <topology evidence="1">Multi-pass membrane protein</topology>
    </subcellularLocation>
</comment>
<evidence type="ECO:0000256" key="6">
    <source>
        <dbReference type="ARBA" id="ARBA00023157"/>
    </source>
</evidence>
<feature type="transmembrane region" description="Helical" evidence="9">
    <location>
        <begin position="337"/>
        <end position="359"/>
    </location>
</feature>
<keyword evidence="13" id="KW-1185">Reference proteome</keyword>
<evidence type="ECO:0000256" key="4">
    <source>
        <dbReference type="ARBA" id="ARBA00022989"/>
    </source>
</evidence>
<comment type="caution">
    <text evidence="12">The sequence shown here is derived from an EMBL/GenBank/DDBJ whole genome shotgun (WGS) entry which is preliminary data.</text>
</comment>
<keyword evidence="5 9" id="KW-0472">Membrane</keyword>
<evidence type="ECO:0000313" key="12">
    <source>
        <dbReference type="EMBL" id="KAJ3606197.1"/>
    </source>
</evidence>
<feature type="transmembrane region" description="Helical" evidence="9">
    <location>
        <begin position="499"/>
        <end position="526"/>
    </location>
</feature>
<sequence length="603" mass="65811">MGITFEDAFTVPSNDSPHSYQQLFFFCRNNDFGEGRLDETSVIPCESDEVGDRTAICRDDGVGFGVWENQQDVCVLSVLQILLDRTSTLAVSDLPVFLDDLNNTVNNVSSEVVESPANIHTIVRILTLVANTSRLTVINETLMTDILGTVNVVVDDESRNAWDILNTNFPPINRANLVLDLPGPLLDPENFLTTIIFDSLDNVLPATNASDVTLTINGNVVLARTDSAVNNVTFIFDVANTTLGNPQCVFWNFSLLDNRGAWDSTGCTVVRSGDQTVTCNCNHLTSFSILMSPIDLDLPILDFITYIGVSISMASLVICLIIEAMVWRKIRRNSTSYLRHVCIVNIAVSLLMANIWFIISAAISDSVSVNPPSCSAATFFIHFFYLSMFFWMLMSALLLLYRAIWVFGGMSDGSMLAVGFSMGYGAPVIIAVVTVAVTAPSGTYFRPTGICWLNWEESKALLAFVIPALAIVVINLLILLVIFYKILCSRSMDTSERSVLLVIARNLAILTPFFGTTWGLGVGIMINPRNVGIHVTFALFNSLQGFFILVFGTLLDQKSTSAGNTSSSGLAFLRNWGRRGRGYTLSSGAATSTPGGTESHTNT</sequence>
<feature type="region of interest" description="Disordered" evidence="8">
    <location>
        <begin position="584"/>
        <end position="603"/>
    </location>
</feature>
<dbReference type="GO" id="GO:0004930">
    <property type="term" value="F:G protein-coupled receptor activity"/>
    <property type="evidence" value="ECO:0007669"/>
    <property type="project" value="InterPro"/>
</dbReference>
<keyword evidence="6" id="KW-1015">Disulfide bond</keyword>
<feature type="transmembrane region" description="Helical" evidence="9">
    <location>
        <begin position="416"/>
        <end position="440"/>
    </location>
</feature>
<evidence type="ECO:0000256" key="5">
    <source>
        <dbReference type="ARBA" id="ARBA00023136"/>
    </source>
</evidence>
<dbReference type="PRINTS" id="PR00249">
    <property type="entry name" value="GPCRSECRETIN"/>
</dbReference>
<dbReference type="PANTHER" id="PTHR45813">
    <property type="entry name" value="IG-LIKE DOMAIN-CONTAINING PROTEIN"/>
    <property type="match status" value="1"/>
</dbReference>
<feature type="transmembrane region" description="Helical" evidence="9">
    <location>
        <begin position="460"/>
        <end position="487"/>
    </location>
</feature>
<dbReference type="AlphaFoldDB" id="A0A9Q0EKN0"/>
<dbReference type="OrthoDB" id="10040049at2759"/>
<feature type="domain" description="GAIN-B" evidence="10">
    <location>
        <begin position="148"/>
        <end position="297"/>
    </location>
</feature>
<dbReference type="GO" id="GO:0007189">
    <property type="term" value="P:adenylate cyclase-activating G protein-coupled receptor signaling pathway"/>
    <property type="evidence" value="ECO:0007669"/>
    <property type="project" value="TreeGrafter"/>
</dbReference>